<sequence>LIPYLNKRHLLTDHQYGFRKHCSTNDAIFDLLIQIYDNLDLVGESICLFYDMTKAFDLLSHKVLVNKLMAMGIRGKPLNWISTYLRDRRQVVNVRYTELDGLTRHYLSSVSPNINTGVPQGSNLGPVLFILHVNDLPDSISEGKVWLFADDVSHLIHEKNKESLRNKTQTGLNEMSNWCKENKLLLNKAKTKALTFYNRKKPESTPLLRLEGSSVATVDSAKYLGITISSDLRWRQHIDSISTRLSAVCYMIRRLQPIVDKDVLLKVYYGCFHSIMIYGVISWGGSAMAQRIFLLQKRVIRIICHEHYLAHCKVLFMQLKILTLPALFILEC</sequence>
<evidence type="ECO:0000259" key="1">
    <source>
        <dbReference type="PROSITE" id="PS50878"/>
    </source>
</evidence>
<evidence type="ECO:0000313" key="2">
    <source>
        <dbReference type="EMBL" id="JAS45226.1"/>
    </source>
</evidence>
<dbReference type="PROSITE" id="PS50878">
    <property type="entry name" value="RT_POL"/>
    <property type="match status" value="1"/>
</dbReference>
<gene>
    <name evidence="2" type="ORF">g.180</name>
</gene>
<dbReference type="InterPro" id="IPR000477">
    <property type="entry name" value="RT_dom"/>
</dbReference>
<dbReference type="InterPro" id="IPR043502">
    <property type="entry name" value="DNA/RNA_pol_sf"/>
</dbReference>
<feature type="domain" description="Reverse transcriptase" evidence="1">
    <location>
        <begin position="1"/>
        <end position="228"/>
    </location>
</feature>
<dbReference type="SUPFAM" id="SSF56672">
    <property type="entry name" value="DNA/RNA polymerases"/>
    <property type="match status" value="1"/>
</dbReference>
<feature type="non-terminal residue" evidence="2">
    <location>
        <position position="332"/>
    </location>
</feature>
<dbReference type="Pfam" id="PF00078">
    <property type="entry name" value="RVT_1"/>
    <property type="match status" value="1"/>
</dbReference>
<dbReference type="CDD" id="cd01650">
    <property type="entry name" value="RT_nLTR_like"/>
    <property type="match status" value="1"/>
</dbReference>
<dbReference type="EMBL" id="GECZ01024543">
    <property type="protein sequence ID" value="JAS45226.1"/>
    <property type="molecule type" value="Transcribed_RNA"/>
</dbReference>
<protein>
    <recommendedName>
        <fullName evidence="1">Reverse transcriptase domain-containing protein</fullName>
    </recommendedName>
</protein>
<feature type="non-terminal residue" evidence="2">
    <location>
        <position position="1"/>
    </location>
</feature>
<reference evidence="2" key="1">
    <citation type="submission" date="2015-11" db="EMBL/GenBank/DDBJ databases">
        <title>De novo transcriptome assembly of four potential Pierce s Disease insect vectors from Arizona vineyards.</title>
        <authorList>
            <person name="Tassone E.E."/>
        </authorList>
    </citation>
    <scope>NUCLEOTIDE SEQUENCE</scope>
</reference>
<organism evidence="2">
    <name type="scientific">Cuerna arida</name>
    <dbReference type="NCBI Taxonomy" id="1464854"/>
    <lineage>
        <taxon>Eukaryota</taxon>
        <taxon>Metazoa</taxon>
        <taxon>Ecdysozoa</taxon>
        <taxon>Arthropoda</taxon>
        <taxon>Hexapoda</taxon>
        <taxon>Insecta</taxon>
        <taxon>Pterygota</taxon>
        <taxon>Neoptera</taxon>
        <taxon>Paraneoptera</taxon>
        <taxon>Hemiptera</taxon>
        <taxon>Auchenorrhyncha</taxon>
        <taxon>Membracoidea</taxon>
        <taxon>Cicadellidae</taxon>
        <taxon>Cicadellinae</taxon>
        <taxon>Proconiini</taxon>
        <taxon>Cuerna</taxon>
    </lineage>
</organism>
<dbReference type="GO" id="GO:0071897">
    <property type="term" value="P:DNA biosynthetic process"/>
    <property type="evidence" value="ECO:0007669"/>
    <property type="project" value="UniProtKB-ARBA"/>
</dbReference>
<dbReference type="AlphaFoldDB" id="A0A1B6F4N4"/>
<dbReference type="PANTHER" id="PTHR33332">
    <property type="entry name" value="REVERSE TRANSCRIPTASE DOMAIN-CONTAINING PROTEIN"/>
    <property type="match status" value="1"/>
</dbReference>
<accession>A0A1B6F4N4</accession>
<proteinExistence type="predicted"/>
<name>A0A1B6F4N4_9HEMI</name>